<keyword evidence="3" id="KW-1185">Reference proteome</keyword>
<reference evidence="2 3" key="1">
    <citation type="journal article" date="2024" name="J. Plant Pathol.">
        <title>Sequence and assembly of the genome of Seiridium unicorne, isolate CBS 538.82, causal agent of cypress canker disease.</title>
        <authorList>
            <person name="Scali E."/>
            <person name="Rocca G.D."/>
            <person name="Danti R."/>
            <person name="Garbelotto M."/>
            <person name="Barberini S."/>
            <person name="Baroncelli R."/>
            <person name="Emiliani G."/>
        </authorList>
    </citation>
    <scope>NUCLEOTIDE SEQUENCE [LARGE SCALE GENOMIC DNA]</scope>
    <source>
        <strain evidence="2 3">BM-138-508</strain>
    </source>
</reference>
<feature type="compositionally biased region" description="Low complexity" evidence="1">
    <location>
        <begin position="106"/>
        <end position="128"/>
    </location>
</feature>
<sequence>MFIETMGRLRTILKRSGASYQVLSERFTHQRSARCQIPNRPQSRNEMIVVSGDTEVMVTPRSQADAIDHVGENEASVSIGDVNIVIGKFASPSPEPDCESDPRRNTSASRDASTASPASPASPASESTRNYHHVVWAREFQPNRTCRIRNPGIRDDAASANFQLMDYVFTKNRPARFAPLSEEDLRKRPQTLWWEVQAHGCLHLKLDLELLNIISGRFILESTQLDFCVVKRKKSTKTTGLIIG</sequence>
<gene>
    <name evidence="2" type="ORF">SUNI508_06301</name>
</gene>
<proteinExistence type="predicted"/>
<accession>A0ABR2V1L0</accession>
<evidence type="ECO:0000313" key="2">
    <source>
        <dbReference type="EMBL" id="KAK9420561.1"/>
    </source>
</evidence>
<protein>
    <submittedName>
        <fullName evidence="2">Uncharacterized protein</fullName>
    </submittedName>
</protein>
<comment type="caution">
    <text evidence="2">The sequence shown here is derived from an EMBL/GenBank/DDBJ whole genome shotgun (WGS) entry which is preliminary data.</text>
</comment>
<evidence type="ECO:0000256" key="1">
    <source>
        <dbReference type="SAM" id="MobiDB-lite"/>
    </source>
</evidence>
<dbReference type="Proteomes" id="UP001408356">
    <property type="component" value="Unassembled WGS sequence"/>
</dbReference>
<name>A0ABR2V1L0_9PEZI</name>
<evidence type="ECO:0000313" key="3">
    <source>
        <dbReference type="Proteomes" id="UP001408356"/>
    </source>
</evidence>
<feature type="region of interest" description="Disordered" evidence="1">
    <location>
        <begin position="90"/>
        <end position="128"/>
    </location>
</feature>
<organism evidence="2 3">
    <name type="scientific">Seiridium unicorne</name>
    <dbReference type="NCBI Taxonomy" id="138068"/>
    <lineage>
        <taxon>Eukaryota</taxon>
        <taxon>Fungi</taxon>
        <taxon>Dikarya</taxon>
        <taxon>Ascomycota</taxon>
        <taxon>Pezizomycotina</taxon>
        <taxon>Sordariomycetes</taxon>
        <taxon>Xylariomycetidae</taxon>
        <taxon>Amphisphaeriales</taxon>
        <taxon>Sporocadaceae</taxon>
        <taxon>Seiridium</taxon>
    </lineage>
</organism>
<dbReference type="EMBL" id="JARVKF010000224">
    <property type="protein sequence ID" value="KAK9420561.1"/>
    <property type="molecule type" value="Genomic_DNA"/>
</dbReference>